<dbReference type="Proteomes" id="UP001367316">
    <property type="component" value="Unassembled WGS sequence"/>
</dbReference>
<evidence type="ECO:0000313" key="3">
    <source>
        <dbReference type="Proteomes" id="UP001367316"/>
    </source>
</evidence>
<comment type="caution">
    <text evidence="2">The sequence shown here is derived from an EMBL/GenBank/DDBJ whole genome shotgun (WGS) entry which is preliminary data.</text>
</comment>
<accession>A0ABR1MVI0</accession>
<evidence type="ECO:0000313" key="2">
    <source>
        <dbReference type="EMBL" id="KAK7606569.1"/>
    </source>
</evidence>
<protein>
    <submittedName>
        <fullName evidence="2">Uncharacterized protein</fullName>
    </submittedName>
</protein>
<gene>
    <name evidence="2" type="ORF">JOL62DRAFT_586873</name>
</gene>
<reference evidence="2 3" key="1">
    <citation type="submission" date="2024-04" db="EMBL/GenBank/DDBJ databases">
        <title>Phyllosticta paracitricarpa is synonymous to the EU quarantine fungus P. citricarpa based on phylogenomic analyses.</title>
        <authorList>
            <consortium name="Lawrence Berkeley National Laboratory"/>
            <person name="Van ingen-buijs V.A."/>
            <person name="Van westerhoven A.C."/>
            <person name="Haridas S."/>
            <person name="Skiadas P."/>
            <person name="Martin F."/>
            <person name="Groenewald J.Z."/>
            <person name="Crous P.W."/>
            <person name="Seidl M.F."/>
        </authorList>
    </citation>
    <scope>NUCLEOTIDE SEQUENCE [LARGE SCALE GENOMIC DNA]</scope>
    <source>
        <strain evidence="2 3">CBS 141358</strain>
    </source>
</reference>
<feature type="region of interest" description="Disordered" evidence="1">
    <location>
        <begin position="122"/>
        <end position="154"/>
    </location>
</feature>
<sequence>MDSPTSDQAALMRFAFLATMQIVYPVLMRRCCGGSPWVDCLRGLFGCVCEEEILSSLNHASYSSKEHHNQGVPLLSNASAAIAARVTHHSAGAPAAVSQSGLRASSSSTFEQARWLREMEASGQQHARTRSPAPIPTPMAAKSKNTTDGGRRDSMRCDANAIRRVECGEAEGASCRDLRPHARHFAPIIPSRTLICAIAYLLGLKVNEAGGGAPVVVVVVAHVETGSQDPIPESEVGGVRLGVVARQQTTHGRTRKAMASGPLLCASG</sequence>
<dbReference type="EMBL" id="JBBPBF010000046">
    <property type="protein sequence ID" value="KAK7606569.1"/>
    <property type="molecule type" value="Genomic_DNA"/>
</dbReference>
<proteinExistence type="predicted"/>
<name>A0ABR1MVI0_9PEZI</name>
<keyword evidence="3" id="KW-1185">Reference proteome</keyword>
<organism evidence="2 3">
    <name type="scientific">Phyllosticta paracitricarpa</name>
    <dbReference type="NCBI Taxonomy" id="2016321"/>
    <lineage>
        <taxon>Eukaryota</taxon>
        <taxon>Fungi</taxon>
        <taxon>Dikarya</taxon>
        <taxon>Ascomycota</taxon>
        <taxon>Pezizomycotina</taxon>
        <taxon>Dothideomycetes</taxon>
        <taxon>Dothideomycetes incertae sedis</taxon>
        <taxon>Botryosphaeriales</taxon>
        <taxon>Phyllostictaceae</taxon>
        <taxon>Phyllosticta</taxon>
    </lineage>
</organism>
<evidence type="ECO:0000256" key="1">
    <source>
        <dbReference type="SAM" id="MobiDB-lite"/>
    </source>
</evidence>